<proteinExistence type="predicted"/>
<reference evidence="1 2" key="1">
    <citation type="submission" date="2016-10" db="EMBL/GenBank/DDBJ databases">
        <title>Genome sequence of the basidiomycete white-rot fungus Trametes pubescens.</title>
        <authorList>
            <person name="Makela M.R."/>
            <person name="Granchi Z."/>
            <person name="Peng M."/>
            <person name="De Vries R.P."/>
            <person name="Grigoriev I."/>
            <person name="Riley R."/>
            <person name="Hilden K."/>
        </authorList>
    </citation>
    <scope>NUCLEOTIDE SEQUENCE [LARGE SCALE GENOMIC DNA]</scope>
    <source>
        <strain evidence="1 2">FBCC735</strain>
    </source>
</reference>
<dbReference type="OrthoDB" id="3042917at2759"/>
<dbReference type="EMBL" id="MNAD01001724">
    <property type="protein sequence ID" value="OJT01680.1"/>
    <property type="molecule type" value="Genomic_DNA"/>
</dbReference>
<gene>
    <name evidence="1" type="ORF">TRAPUB_7866</name>
</gene>
<accession>A0A1M2V269</accession>
<keyword evidence="2" id="KW-1185">Reference proteome</keyword>
<evidence type="ECO:0000313" key="1">
    <source>
        <dbReference type="EMBL" id="OJT01680.1"/>
    </source>
</evidence>
<sequence length="95" mass="11317">MEGLLKWEDKLLGHHIHVVTNHKALEFLQGIERPSHCQICWYKYLARFKYNITYVPGKLNKVADCLSRYHEIDNYHDEIPDYDMILKGMICHSLD</sequence>
<dbReference type="STRING" id="154538.A0A1M2V269"/>
<dbReference type="OMA" id="MGQEINI"/>
<protein>
    <recommendedName>
        <fullName evidence="3">Reverse transcriptase RNase H-like domain-containing protein</fullName>
    </recommendedName>
</protein>
<comment type="caution">
    <text evidence="1">The sequence shown here is derived from an EMBL/GenBank/DDBJ whole genome shotgun (WGS) entry which is preliminary data.</text>
</comment>
<dbReference type="AlphaFoldDB" id="A0A1M2V269"/>
<evidence type="ECO:0008006" key="3">
    <source>
        <dbReference type="Google" id="ProtNLM"/>
    </source>
</evidence>
<dbReference type="Proteomes" id="UP000184267">
    <property type="component" value="Unassembled WGS sequence"/>
</dbReference>
<name>A0A1M2V269_TRAPU</name>
<evidence type="ECO:0000313" key="2">
    <source>
        <dbReference type="Proteomes" id="UP000184267"/>
    </source>
</evidence>
<organism evidence="1 2">
    <name type="scientific">Trametes pubescens</name>
    <name type="common">White-rot fungus</name>
    <dbReference type="NCBI Taxonomy" id="154538"/>
    <lineage>
        <taxon>Eukaryota</taxon>
        <taxon>Fungi</taxon>
        <taxon>Dikarya</taxon>
        <taxon>Basidiomycota</taxon>
        <taxon>Agaricomycotina</taxon>
        <taxon>Agaricomycetes</taxon>
        <taxon>Polyporales</taxon>
        <taxon>Polyporaceae</taxon>
        <taxon>Trametes</taxon>
    </lineage>
</organism>